<dbReference type="PANTHER" id="PTHR32301:SF6">
    <property type="entry name" value="GOLVESIN-RELATED"/>
    <property type="match status" value="1"/>
</dbReference>
<dbReference type="Proteomes" id="UP000241890">
    <property type="component" value="Unassembled WGS sequence"/>
</dbReference>
<reference evidence="3 4" key="1">
    <citation type="submission" date="2017-12" db="EMBL/GenBank/DDBJ databases">
        <title>Sequencing, de novo assembly and annotation of complete genome of a new Thraustochytrid species, strain FCC1311.</title>
        <authorList>
            <person name="Sedici K."/>
            <person name="Godart F."/>
            <person name="Aiese Cigliano R."/>
            <person name="Sanseverino W."/>
            <person name="Barakat M."/>
            <person name="Ortet P."/>
            <person name="Marechal E."/>
            <person name="Cagnac O."/>
            <person name="Amato A."/>
        </authorList>
    </citation>
    <scope>NUCLEOTIDE SEQUENCE [LARGE SCALE GENOMIC DNA]</scope>
</reference>
<keyword evidence="4" id="KW-1185">Reference proteome</keyword>
<accession>A0A2R5GJ27</accession>
<protein>
    <recommendedName>
        <fullName evidence="2">Ig-like domain-containing protein</fullName>
    </recommendedName>
</protein>
<dbReference type="Gene3D" id="3.40.50.300">
    <property type="entry name" value="P-loop containing nucleotide triphosphate hydrolases"/>
    <property type="match status" value="1"/>
</dbReference>
<keyword evidence="1" id="KW-0472">Membrane</keyword>
<evidence type="ECO:0000259" key="2">
    <source>
        <dbReference type="PROSITE" id="PS50835"/>
    </source>
</evidence>
<dbReference type="InterPro" id="IPR053259">
    <property type="entry name" value="Golvesin-related_Golgi"/>
</dbReference>
<dbReference type="PROSITE" id="PS50835">
    <property type="entry name" value="IG_LIKE"/>
    <property type="match status" value="1"/>
</dbReference>
<dbReference type="EMBL" id="BEYU01000084">
    <property type="protein sequence ID" value="GBG30892.1"/>
    <property type="molecule type" value="Genomic_DNA"/>
</dbReference>
<sequence length="428" mass="48833">MGPKNNMLLSQSPASSPRKAQYLTTKQCILALAVLFCAMSCVFVGAMVFFLGPQEISSLSMNLPLGKTNMLDESTSPTQVDDPEDVALLHRTSQMILQRRCPANAHLEFVFPHVPKAGGRSIETTFNAVDFLRTEARHHHVSLEPRSRTHNFTLQNGHRDFAQLARDLRCNSLTCEVTSENFCRRWIYAVREPVARFVSAFYTSTGRSDGGHFLCAVNSTAKRIIAADPDLSIEDWARLPREERDKCRGVFNVHVNFLAPELRNDPKRQLELAKQRLTSVMSWTLIVEELAESFELFSYIFGSDLVHHVPAFNYNKYEKKLSAHAQKVIEEHNLYDIELYKHALEHHRIMVDLMRADSSDPFYNKTPFRCDKDVVCWDKLAGRGSTWGVTQAPAWQKHFPSKGQAKTRQLCAPRRGCWREDLADSKFT</sequence>
<keyword evidence="1" id="KW-1133">Transmembrane helix</keyword>
<dbReference type="InParanoid" id="A0A2R5GJ27"/>
<dbReference type="GO" id="GO:0008146">
    <property type="term" value="F:sulfotransferase activity"/>
    <property type="evidence" value="ECO:0007669"/>
    <property type="project" value="InterPro"/>
</dbReference>
<dbReference type="OrthoDB" id="406981at2759"/>
<gene>
    <name evidence="3" type="ORF">FCC1311_071132</name>
</gene>
<dbReference type="AlphaFoldDB" id="A0A2R5GJ27"/>
<proteinExistence type="predicted"/>
<dbReference type="InterPro" id="IPR027417">
    <property type="entry name" value="P-loop_NTPase"/>
</dbReference>
<organism evidence="3 4">
    <name type="scientific">Hondaea fermentalgiana</name>
    <dbReference type="NCBI Taxonomy" id="2315210"/>
    <lineage>
        <taxon>Eukaryota</taxon>
        <taxon>Sar</taxon>
        <taxon>Stramenopiles</taxon>
        <taxon>Bigyra</taxon>
        <taxon>Labyrinthulomycetes</taxon>
        <taxon>Thraustochytrida</taxon>
        <taxon>Thraustochytriidae</taxon>
        <taxon>Hondaea</taxon>
    </lineage>
</organism>
<evidence type="ECO:0000256" key="1">
    <source>
        <dbReference type="SAM" id="Phobius"/>
    </source>
</evidence>
<keyword evidence="1" id="KW-0812">Transmembrane</keyword>
<dbReference type="InterPro" id="IPR005331">
    <property type="entry name" value="Sulfotransferase"/>
</dbReference>
<feature type="domain" description="Ig-like" evidence="2">
    <location>
        <begin position="145"/>
        <end position="232"/>
    </location>
</feature>
<dbReference type="InterPro" id="IPR007110">
    <property type="entry name" value="Ig-like_dom"/>
</dbReference>
<dbReference type="Pfam" id="PF03567">
    <property type="entry name" value="Sulfotransfer_2"/>
    <property type="match status" value="1"/>
</dbReference>
<dbReference type="PANTHER" id="PTHR32301">
    <property type="entry name" value="COUNTIN RECEPTOR CNR3-RELATED"/>
    <property type="match status" value="1"/>
</dbReference>
<comment type="caution">
    <text evidence="3">The sequence shown here is derived from an EMBL/GenBank/DDBJ whole genome shotgun (WGS) entry which is preliminary data.</text>
</comment>
<dbReference type="GO" id="GO:0016020">
    <property type="term" value="C:membrane"/>
    <property type="evidence" value="ECO:0007669"/>
    <property type="project" value="InterPro"/>
</dbReference>
<evidence type="ECO:0000313" key="4">
    <source>
        <dbReference type="Proteomes" id="UP000241890"/>
    </source>
</evidence>
<feature type="transmembrane region" description="Helical" evidence="1">
    <location>
        <begin position="28"/>
        <end position="52"/>
    </location>
</feature>
<name>A0A2R5GJ27_9STRA</name>
<evidence type="ECO:0000313" key="3">
    <source>
        <dbReference type="EMBL" id="GBG30892.1"/>
    </source>
</evidence>